<dbReference type="AlphaFoldDB" id="X1GL89"/>
<sequence>MEQVIPRCPDCESLHIVKSGFGVHKPGEKKQRYMCRDCGRTFYLEEDYKK</sequence>
<evidence type="ECO:0008006" key="2">
    <source>
        <dbReference type="Google" id="ProtNLM"/>
    </source>
</evidence>
<protein>
    <recommendedName>
        <fullName evidence="2">InsA N-terminal domain-containing protein</fullName>
    </recommendedName>
</protein>
<accession>X1GL89</accession>
<reference evidence="1" key="1">
    <citation type="journal article" date="2014" name="Front. Microbiol.">
        <title>High frequency of phylogenetically diverse reductive dehalogenase-homologous genes in deep subseafloor sedimentary metagenomes.</title>
        <authorList>
            <person name="Kawai M."/>
            <person name="Futagami T."/>
            <person name="Toyoda A."/>
            <person name="Takaki Y."/>
            <person name="Nishi S."/>
            <person name="Hori S."/>
            <person name="Arai W."/>
            <person name="Tsubouchi T."/>
            <person name="Morono Y."/>
            <person name="Uchiyama I."/>
            <person name="Ito T."/>
            <person name="Fujiyama A."/>
            <person name="Inagaki F."/>
            <person name="Takami H."/>
        </authorList>
    </citation>
    <scope>NUCLEOTIDE SEQUENCE</scope>
    <source>
        <strain evidence="1">Expedition CK06-06</strain>
    </source>
</reference>
<comment type="caution">
    <text evidence="1">The sequence shown here is derived from an EMBL/GenBank/DDBJ whole genome shotgun (WGS) entry which is preliminary data.</text>
</comment>
<proteinExistence type="predicted"/>
<evidence type="ECO:0000313" key="1">
    <source>
        <dbReference type="EMBL" id="GAH42389.1"/>
    </source>
</evidence>
<dbReference type="EMBL" id="BARU01007182">
    <property type="protein sequence ID" value="GAH42389.1"/>
    <property type="molecule type" value="Genomic_DNA"/>
</dbReference>
<gene>
    <name evidence="1" type="ORF">S03H2_14162</name>
</gene>
<name>X1GL89_9ZZZZ</name>
<organism evidence="1">
    <name type="scientific">marine sediment metagenome</name>
    <dbReference type="NCBI Taxonomy" id="412755"/>
    <lineage>
        <taxon>unclassified sequences</taxon>
        <taxon>metagenomes</taxon>
        <taxon>ecological metagenomes</taxon>
    </lineage>
</organism>